<feature type="transmembrane region" description="Helical" evidence="6">
    <location>
        <begin position="205"/>
        <end position="228"/>
    </location>
</feature>
<evidence type="ECO:0000313" key="8">
    <source>
        <dbReference type="EMBL" id="EFJ19479.1"/>
    </source>
</evidence>
<keyword evidence="4 6" id="KW-1133">Transmembrane helix</keyword>
<feature type="transmembrane region" description="Helical" evidence="6">
    <location>
        <begin position="319"/>
        <end position="337"/>
    </location>
</feature>
<evidence type="ECO:0000256" key="4">
    <source>
        <dbReference type="ARBA" id="ARBA00022989"/>
    </source>
</evidence>
<dbReference type="OrthoDB" id="2126698at2759"/>
<feature type="transmembrane region" description="Helical" evidence="6">
    <location>
        <begin position="240"/>
        <end position="259"/>
    </location>
</feature>
<dbReference type="CDD" id="cd13132">
    <property type="entry name" value="MATE_eukaryotic"/>
    <property type="match status" value="1"/>
</dbReference>
<reference evidence="8 9" key="1">
    <citation type="journal article" date="2011" name="Science">
        <title>The Selaginella genome identifies genetic changes associated with the evolution of vascular plants.</title>
        <authorList>
            <person name="Banks J.A."/>
            <person name="Nishiyama T."/>
            <person name="Hasebe M."/>
            <person name="Bowman J.L."/>
            <person name="Gribskov M."/>
            <person name="dePamphilis C."/>
            <person name="Albert V.A."/>
            <person name="Aono N."/>
            <person name="Aoyama T."/>
            <person name="Ambrose B.A."/>
            <person name="Ashton N.W."/>
            <person name="Axtell M.J."/>
            <person name="Barker E."/>
            <person name="Barker M.S."/>
            <person name="Bennetzen J.L."/>
            <person name="Bonawitz N.D."/>
            <person name="Chapple C."/>
            <person name="Cheng C."/>
            <person name="Correa L.G."/>
            <person name="Dacre M."/>
            <person name="DeBarry J."/>
            <person name="Dreyer I."/>
            <person name="Elias M."/>
            <person name="Engstrom E.M."/>
            <person name="Estelle M."/>
            <person name="Feng L."/>
            <person name="Finet C."/>
            <person name="Floyd S.K."/>
            <person name="Frommer W.B."/>
            <person name="Fujita T."/>
            <person name="Gramzow L."/>
            <person name="Gutensohn M."/>
            <person name="Harholt J."/>
            <person name="Hattori M."/>
            <person name="Heyl A."/>
            <person name="Hirai T."/>
            <person name="Hiwatashi Y."/>
            <person name="Ishikawa M."/>
            <person name="Iwata M."/>
            <person name="Karol K.G."/>
            <person name="Koehler B."/>
            <person name="Kolukisaoglu U."/>
            <person name="Kubo M."/>
            <person name="Kurata T."/>
            <person name="Lalonde S."/>
            <person name="Li K."/>
            <person name="Li Y."/>
            <person name="Litt A."/>
            <person name="Lyons E."/>
            <person name="Manning G."/>
            <person name="Maruyama T."/>
            <person name="Michael T.P."/>
            <person name="Mikami K."/>
            <person name="Miyazaki S."/>
            <person name="Morinaga S."/>
            <person name="Murata T."/>
            <person name="Mueller-Roeber B."/>
            <person name="Nelson D.R."/>
            <person name="Obara M."/>
            <person name="Oguri Y."/>
            <person name="Olmstead R.G."/>
            <person name="Onodera N."/>
            <person name="Petersen B.L."/>
            <person name="Pils B."/>
            <person name="Prigge M."/>
            <person name="Rensing S.A."/>
            <person name="Riano-Pachon D.M."/>
            <person name="Roberts A.W."/>
            <person name="Sato Y."/>
            <person name="Scheller H.V."/>
            <person name="Schulz B."/>
            <person name="Schulz C."/>
            <person name="Shakirov E.V."/>
            <person name="Shibagaki N."/>
            <person name="Shinohara N."/>
            <person name="Shippen D.E."/>
            <person name="Soerensen I."/>
            <person name="Sotooka R."/>
            <person name="Sugimoto N."/>
            <person name="Sugita M."/>
            <person name="Sumikawa N."/>
            <person name="Tanurdzic M."/>
            <person name="Theissen G."/>
            <person name="Ulvskov P."/>
            <person name="Wakazuki S."/>
            <person name="Weng J.K."/>
            <person name="Willats W.W."/>
            <person name="Wipf D."/>
            <person name="Wolf P.G."/>
            <person name="Yang L."/>
            <person name="Zimmer A.D."/>
            <person name="Zhu Q."/>
            <person name="Mitros T."/>
            <person name="Hellsten U."/>
            <person name="Loque D."/>
            <person name="Otillar R."/>
            <person name="Salamov A."/>
            <person name="Schmutz J."/>
            <person name="Shapiro H."/>
            <person name="Lindquist E."/>
            <person name="Lucas S."/>
            <person name="Rokhsar D."/>
            <person name="Grigoriev I.V."/>
        </authorList>
    </citation>
    <scope>NUCLEOTIDE SEQUENCE [LARGE SCALE GENOMIC DNA]</scope>
</reference>
<organism evidence="9">
    <name type="scientific">Selaginella moellendorffii</name>
    <name type="common">Spikemoss</name>
    <dbReference type="NCBI Taxonomy" id="88036"/>
    <lineage>
        <taxon>Eukaryota</taxon>
        <taxon>Viridiplantae</taxon>
        <taxon>Streptophyta</taxon>
        <taxon>Embryophyta</taxon>
        <taxon>Tracheophyta</taxon>
        <taxon>Lycopodiopsida</taxon>
        <taxon>Selaginellales</taxon>
        <taxon>Selaginellaceae</taxon>
        <taxon>Selaginella</taxon>
    </lineage>
</organism>
<evidence type="ECO:0000313" key="9">
    <source>
        <dbReference type="Proteomes" id="UP000001514"/>
    </source>
</evidence>
<feature type="transmembrane region" description="Helical" evidence="6">
    <location>
        <begin position="62"/>
        <end position="85"/>
    </location>
</feature>
<comment type="similarity">
    <text evidence="2 6">Belongs to the multi antimicrobial extrusion (MATE) (TC 2.A.66.1) family.</text>
</comment>
<evidence type="ECO:0000256" key="1">
    <source>
        <dbReference type="ARBA" id="ARBA00004141"/>
    </source>
</evidence>
<sequence length="514" mass="55815">MAADLRVALLPGEESTPCTESSGSAAPALKNDDRKADSGRALDCLEEEDRLVLWEEVKRQCYIALPMICVNLLQFLIQVTSVMLVGHLGELQLASASLATSFCVVTGFSFLMGMASGIETLCGQAFGARQYHLLGIYLQRAVVVLLILCVPIAVVWLNVEHLLKALGQDPVISYNAGIYARWLIPGLVAYSALQPLVKFLQTQSAVIPMMLCSLFTLCVHIPLCWVFVYKLEFGIKGAAIAATFSNWLNAILLASYVKFSKTCQKTWTTFSAEAFQDFRGFFRLAIPSAVMICFEYWSFETLVLLSGILPNPQLETSAFSIILNTLSLCYMVPYGLSAAASTRVSNELGAGHPVSAKTAVCVTISIGLLDSCLVATLLLSTRNVLGYAFSNEEEVVKYVASLMPLTTLISVLDPIQGIFSGVARGCGWQGLGAVANLGAYYIVGLPLGSVLAFFFDLKGRGLWIGIVCGIATQATLLTIVTLSTNWQKQAREAWERVHRAEKVLEEPKTGSQHC</sequence>
<proteinExistence type="inferred from homology"/>
<dbReference type="OMA" id="PMITSCL"/>
<dbReference type="InterPro" id="IPR002528">
    <property type="entry name" value="MATE_fam"/>
</dbReference>
<feature type="transmembrane region" description="Helical" evidence="6">
    <location>
        <begin position="171"/>
        <end position="193"/>
    </location>
</feature>
<evidence type="ECO:0000256" key="3">
    <source>
        <dbReference type="ARBA" id="ARBA00022692"/>
    </source>
</evidence>
<dbReference type="Proteomes" id="UP000001514">
    <property type="component" value="Unassembled WGS sequence"/>
</dbReference>
<dbReference type="AlphaFoldDB" id="D8S878"/>
<dbReference type="Gramene" id="EFJ19479">
    <property type="protein sequence ID" value="EFJ19479"/>
    <property type="gene ID" value="SELMODRAFT_271390"/>
</dbReference>
<keyword evidence="9" id="KW-1185">Reference proteome</keyword>
<dbReference type="eggNOG" id="KOG1347">
    <property type="taxonomic scope" value="Eukaryota"/>
</dbReference>
<dbReference type="InterPro" id="IPR045069">
    <property type="entry name" value="MATE_euk"/>
</dbReference>
<feature type="transmembrane region" description="Helical" evidence="6">
    <location>
        <begin position="431"/>
        <end position="455"/>
    </location>
</feature>
<evidence type="ECO:0000256" key="6">
    <source>
        <dbReference type="RuleBase" id="RU004914"/>
    </source>
</evidence>
<comment type="subcellular location">
    <subcellularLocation>
        <location evidence="1">Membrane</location>
        <topology evidence="1">Multi-pass membrane protein</topology>
    </subcellularLocation>
</comment>
<evidence type="ECO:0000256" key="5">
    <source>
        <dbReference type="ARBA" id="ARBA00023136"/>
    </source>
</evidence>
<accession>D8S878</accession>
<dbReference type="NCBIfam" id="TIGR00797">
    <property type="entry name" value="matE"/>
    <property type="match status" value="1"/>
</dbReference>
<dbReference type="EMBL" id="GL377606">
    <property type="protein sequence ID" value="EFJ19479.1"/>
    <property type="molecule type" value="Genomic_DNA"/>
</dbReference>
<dbReference type="GO" id="GO:0042910">
    <property type="term" value="F:xenobiotic transmembrane transporter activity"/>
    <property type="evidence" value="ECO:0007669"/>
    <property type="project" value="InterPro"/>
</dbReference>
<dbReference type="GO" id="GO:0016020">
    <property type="term" value="C:membrane"/>
    <property type="evidence" value="ECO:0000318"/>
    <property type="project" value="GO_Central"/>
</dbReference>
<evidence type="ECO:0000256" key="7">
    <source>
        <dbReference type="SAM" id="MobiDB-lite"/>
    </source>
</evidence>
<dbReference type="STRING" id="88036.D8S878"/>
<dbReference type="PANTHER" id="PTHR11206">
    <property type="entry name" value="MULTIDRUG RESISTANCE PROTEIN"/>
    <property type="match status" value="1"/>
</dbReference>
<feature type="transmembrane region" description="Helical" evidence="6">
    <location>
        <begin position="136"/>
        <end position="159"/>
    </location>
</feature>
<dbReference type="Pfam" id="PF01554">
    <property type="entry name" value="MatE"/>
    <property type="match status" value="2"/>
</dbReference>
<feature type="transmembrane region" description="Helical" evidence="6">
    <location>
        <begin position="280"/>
        <end position="299"/>
    </location>
</feature>
<feature type="transmembrane region" description="Helical" evidence="6">
    <location>
        <begin position="461"/>
        <end position="482"/>
    </location>
</feature>
<dbReference type="FunCoup" id="D8S878">
    <property type="interactions" value="476"/>
</dbReference>
<keyword evidence="5 6" id="KW-0472">Membrane</keyword>
<dbReference type="InParanoid" id="D8S878"/>
<feature type="transmembrane region" description="Helical" evidence="6">
    <location>
        <begin position="358"/>
        <end position="378"/>
    </location>
</feature>
<dbReference type="GO" id="GO:1990961">
    <property type="term" value="P:xenobiotic detoxification by transmembrane export across the plasma membrane"/>
    <property type="evidence" value="ECO:0007669"/>
    <property type="project" value="InterPro"/>
</dbReference>
<keyword evidence="3 6" id="KW-0812">Transmembrane</keyword>
<gene>
    <name evidence="8" type="ORF">SELMODRAFT_271390</name>
</gene>
<name>D8S878_SELML</name>
<dbReference type="GO" id="GO:0015297">
    <property type="term" value="F:antiporter activity"/>
    <property type="evidence" value="ECO:0007669"/>
    <property type="project" value="InterPro"/>
</dbReference>
<evidence type="ECO:0000256" key="2">
    <source>
        <dbReference type="ARBA" id="ARBA00010199"/>
    </source>
</evidence>
<feature type="transmembrane region" description="Helical" evidence="6">
    <location>
        <begin position="91"/>
        <end position="115"/>
    </location>
</feature>
<feature type="transmembrane region" description="Helical" evidence="6">
    <location>
        <begin position="398"/>
        <end position="419"/>
    </location>
</feature>
<dbReference type="KEGG" id="smo:SELMODRAFT_271390"/>
<dbReference type="HOGENOM" id="CLU_012893_1_0_1"/>
<protein>
    <recommendedName>
        <fullName evidence="6">Protein DETOXIFICATION</fullName>
    </recommendedName>
    <alternativeName>
        <fullName evidence="6">Multidrug and toxic compound extrusion protein</fullName>
    </alternativeName>
</protein>
<feature type="region of interest" description="Disordered" evidence="7">
    <location>
        <begin position="9"/>
        <end position="35"/>
    </location>
</feature>
<dbReference type="GO" id="GO:0022857">
    <property type="term" value="F:transmembrane transporter activity"/>
    <property type="evidence" value="ECO:0000318"/>
    <property type="project" value="GO_Central"/>
</dbReference>